<dbReference type="OMA" id="HFEDKRE"/>
<proteinExistence type="predicted"/>
<dbReference type="RefSeq" id="XP_008614157.1">
    <property type="nucleotide sequence ID" value="XM_008615935.1"/>
</dbReference>
<dbReference type="OrthoDB" id="200110at2759"/>
<gene>
    <name evidence="2" type="ORF">SDRG_09968</name>
</gene>
<feature type="compositionally biased region" description="Basic and acidic residues" evidence="1">
    <location>
        <begin position="580"/>
        <end position="589"/>
    </location>
</feature>
<organism evidence="2 3">
    <name type="scientific">Saprolegnia diclina (strain VS20)</name>
    <dbReference type="NCBI Taxonomy" id="1156394"/>
    <lineage>
        <taxon>Eukaryota</taxon>
        <taxon>Sar</taxon>
        <taxon>Stramenopiles</taxon>
        <taxon>Oomycota</taxon>
        <taxon>Saprolegniomycetes</taxon>
        <taxon>Saprolegniales</taxon>
        <taxon>Saprolegniaceae</taxon>
        <taxon>Saprolegnia</taxon>
    </lineage>
</organism>
<protein>
    <submittedName>
        <fullName evidence="2">Uncharacterized protein</fullName>
    </submittedName>
</protein>
<feature type="region of interest" description="Disordered" evidence="1">
    <location>
        <begin position="517"/>
        <end position="622"/>
    </location>
</feature>
<feature type="region of interest" description="Disordered" evidence="1">
    <location>
        <begin position="1"/>
        <end position="30"/>
    </location>
</feature>
<dbReference type="EMBL" id="JH767164">
    <property type="protein sequence ID" value="EQC32216.1"/>
    <property type="molecule type" value="Genomic_DNA"/>
</dbReference>
<reference evidence="2 3" key="1">
    <citation type="submission" date="2012-04" db="EMBL/GenBank/DDBJ databases">
        <title>The Genome Sequence of Saprolegnia declina VS20.</title>
        <authorList>
            <consortium name="The Broad Institute Genome Sequencing Platform"/>
            <person name="Russ C."/>
            <person name="Nusbaum C."/>
            <person name="Tyler B."/>
            <person name="van West P."/>
            <person name="Dieguez-Uribeondo J."/>
            <person name="de Bruijn I."/>
            <person name="Tripathy S."/>
            <person name="Jiang R."/>
            <person name="Young S.K."/>
            <person name="Zeng Q."/>
            <person name="Gargeya S."/>
            <person name="Fitzgerald M."/>
            <person name="Haas B."/>
            <person name="Abouelleil A."/>
            <person name="Alvarado L."/>
            <person name="Arachchi H.M."/>
            <person name="Berlin A."/>
            <person name="Chapman S.B."/>
            <person name="Goldberg J."/>
            <person name="Griggs A."/>
            <person name="Gujja S."/>
            <person name="Hansen M."/>
            <person name="Howarth C."/>
            <person name="Imamovic A."/>
            <person name="Larimer J."/>
            <person name="McCowen C."/>
            <person name="Montmayeur A."/>
            <person name="Murphy C."/>
            <person name="Neiman D."/>
            <person name="Pearson M."/>
            <person name="Priest M."/>
            <person name="Roberts A."/>
            <person name="Saif S."/>
            <person name="Shea T."/>
            <person name="Sisk P."/>
            <person name="Sykes S."/>
            <person name="Wortman J."/>
            <person name="Nusbaum C."/>
            <person name="Birren B."/>
        </authorList>
    </citation>
    <scope>NUCLEOTIDE SEQUENCE [LARGE SCALE GENOMIC DNA]</scope>
    <source>
        <strain evidence="2 3">VS20</strain>
    </source>
</reference>
<feature type="compositionally biased region" description="Basic residues" evidence="1">
    <location>
        <begin position="605"/>
        <end position="614"/>
    </location>
</feature>
<feature type="region of interest" description="Disordered" evidence="1">
    <location>
        <begin position="119"/>
        <end position="154"/>
    </location>
</feature>
<feature type="compositionally biased region" description="Polar residues" evidence="1">
    <location>
        <begin position="134"/>
        <end position="150"/>
    </location>
</feature>
<dbReference type="AlphaFoldDB" id="T0QBX7"/>
<feature type="region of interest" description="Disordered" evidence="1">
    <location>
        <begin position="306"/>
        <end position="325"/>
    </location>
</feature>
<sequence>MPTDADGIVDLDGHADEGAKRKKRKSKLRPQTIEEVFSSVSTLKADGINPPPEKIVLSPRSAEACLRTGVNPETLKIRDLESFEVAGVSPAVQKMRHEAYSMRRHDQMKLVRAEKKAILAEEDASNEAVPGSHRSPSNSPPKKSDAQSSMIDLEKRRLEKVQFRQQREIEQMLEFEMKMNRLQEEAAQKVLREKQLHDQLEHEKVLRVKELAEVKRLKEIQKKAQEDAAEERRRQIAAQMFQRDKELAEQKARQDRLRKIETKLREEERQKKAEEHKQKTEAILAKQQSEIQARLQELTVAEETRQRMLEEQQEQRMREMEERRETVAARIDSNLRQARRVEKQRKREIQSKQRQSELLRAQVRAEQERQRELAKQEMELMERKRQLVLEDARREEERKKTELLERQREVDENVQNVQEAHHRALQLKREQRQIQKQLKLSNVDRMKRIQDYKRLETLRKIREAEERTESMIQQKVELIRQRKEASVRSKIQRDTIVQTMENVKVTKKWKKASKTIDKVLGIKKPSRNQRPRSSEALPRSQSAAELPQLRAKTPPSALGNGTSKNIRPASPPPTKTAFRHIHESEKRPVEPSPFRSPYDEVPHLIQKKHSFKQSRHTESSVF</sequence>
<name>T0QBX7_SAPDV</name>
<dbReference type="InParanoid" id="T0QBX7"/>
<evidence type="ECO:0000313" key="3">
    <source>
        <dbReference type="Proteomes" id="UP000030762"/>
    </source>
</evidence>
<feature type="region of interest" description="Disordered" evidence="1">
    <location>
        <begin position="335"/>
        <end position="357"/>
    </location>
</feature>
<keyword evidence="3" id="KW-1185">Reference proteome</keyword>
<evidence type="ECO:0000313" key="2">
    <source>
        <dbReference type="EMBL" id="EQC32216.1"/>
    </source>
</evidence>
<feature type="compositionally biased region" description="Basic and acidic residues" evidence="1">
    <location>
        <begin position="339"/>
        <end position="357"/>
    </location>
</feature>
<accession>T0QBX7</accession>
<dbReference type="Proteomes" id="UP000030762">
    <property type="component" value="Unassembled WGS sequence"/>
</dbReference>
<dbReference type="VEuPathDB" id="FungiDB:SDRG_09968"/>
<dbReference type="PANTHER" id="PTHR38019:SF1">
    <property type="entry name" value="N-ACETYLTRANSFERASE DOMAIN-CONTAINING PROTEIN"/>
    <property type="match status" value="1"/>
</dbReference>
<dbReference type="GeneID" id="19950695"/>
<dbReference type="PANTHER" id="PTHR38019">
    <property type="entry name" value="KDA ANTIGEN P200, PUTATIVE-RELATED"/>
    <property type="match status" value="1"/>
</dbReference>
<dbReference type="eggNOG" id="ENOG502RQ6C">
    <property type="taxonomic scope" value="Eukaryota"/>
</dbReference>
<evidence type="ECO:0000256" key="1">
    <source>
        <dbReference type="SAM" id="MobiDB-lite"/>
    </source>
</evidence>